<dbReference type="InterPro" id="IPR013083">
    <property type="entry name" value="Znf_RING/FYVE/PHD"/>
</dbReference>
<dbReference type="PANTHER" id="PTHR16295">
    <property type="entry name" value="TRAF-TYPE ZINC FINGER PROTEIN-RELATED"/>
    <property type="match status" value="1"/>
</dbReference>
<dbReference type="InterPro" id="IPR051986">
    <property type="entry name" value="Innate_Immune_Apopt_Reg"/>
</dbReference>
<dbReference type="EMBL" id="LR746266">
    <property type="protein sequence ID" value="CAA7393952.1"/>
    <property type="molecule type" value="Genomic_DNA"/>
</dbReference>
<name>A0A7I8IIW7_SPIIN</name>
<evidence type="ECO:0000313" key="4">
    <source>
        <dbReference type="EMBL" id="CAA7393952.1"/>
    </source>
</evidence>
<reference evidence="3" key="1">
    <citation type="submission" date="2019-12" db="EMBL/GenBank/DDBJ databases">
        <authorList>
            <person name="Scholz U."/>
            <person name="Mascher M."/>
            <person name="Fiebig A."/>
        </authorList>
    </citation>
    <scope>NUCLEOTIDE SEQUENCE</scope>
</reference>
<dbReference type="Gene3D" id="3.30.40.10">
    <property type="entry name" value="Zinc/RING finger domain, C3HC4 (zinc finger)"/>
    <property type="match status" value="2"/>
</dbReference>
<dbReference type="OrthoDB" id="193703at2759"/>
<keyword evidence="2" id="KW-0812">Transmembrane</keyword>
<accession>A0A7I8IIW7</accession>
<dbReference type="EMBL" id="LR743590">
    <property type="protein sequence ID" value="CAA2618128.1"/>
    <property type="molecule type" value="Genomic_DNA"/>
</dbReference>
<proteinExistence type="predicted"/>
<dbReference type="PANTHER" id="PTHR16295:SF10">
    <property type="entry name" value="EXPRESSED PROTEIN"/>
    <property type="match status" value="1"/>
</dbReference>
<evidence type="ECO:0000313" key="3">
    <source>
        <dbReference type="EMBL" id="CAA2618128.1"/>
    </source>
</evidence>
<keyword evidence="5" id="KW-1185">Reference proteome</keyword>
<keyword evidence="2" id="KW-0472">Membrane</keyword>
<gene>
    <name evidence="3" type="ORF">SI7747_03004289</name>
    <name evidence="4" type="ORF">SI8410_03004637</name>
</gene>
<evidence type="ECO:0000256" key="1">
    <source>
        <dbReference type="SAM" id="MobiDB-lite"/>
    </source>
</evidence>
<evidence type="ECO:0000313" key="5">
    <source>
        <dbReference type="Proteomes" id="UP000663760"/>
    </source>
</evidence>
<keyword evidence="2" id="KW-1133">Transmembrane helix</keyword>
<evidence type="ECO:0000256" key="2">
    <source>
        <dbReference type="SAM" id="Phobius"/>
    </source>
</evidence>
<dbReference type="AlphaFoldDB" id="A0A7I8IIW7"/>
<sequence length="197" mass="21595">MAAIISQSSTAACTHCGKDIPTSNIDLHYVHCFRNLEKCSVCGEMVPKKHASEHYGNNHAPIDCIHCGEAVERKSLALHRGERCPQRIIACEYCEFPLPAVDLYKHQDMCGNRTEFCDACGQYVRLCQRAEHELRSHNHSNSASGSPRVDGSPGREGGDANGRRPASTSPGRMMLTIAVTGAAFLLVSVFLQRRIDG</sequence>
<feature type="transmembrane region" description="Helical" evidence="2">
    <location>
        <begin position="173"/>
        <end position="191"/>
    </location>
</feature>
<organism evidence="3">
    <name type="scientific">Spirodela intermedia</name>
    <name type="common">Intermediate duckweed</name>
    <dbReference type="NCBI Taxonomy" id="51605"/>
    <lineage>
        <taxon>Eukaryota</taxon>
        <taxon>Viridiplantae</taxon>
        <taxon>Streptophyta</taxon>
        <taxon>Embryophyta</taxon>
        <taxon>Tracheophyta</taxon>
        <taxon>Spermatophyta</taxon>
        <taxon>Magnoliopsida</taxon>
        <taxon>Liliopsida</taxon>
        <taxon>Araceae</taxon>
        <taxon>Lemnoideae</taxon>
        <taxon>Spirodela</taxon>
    </lineage>
</organism>
<dbReference type="Proteomes" id="UP000663760">
    <property type="component" value="Chromosome 3"/>
</dbReference>
<dbReference type="GO" id="GO:0005739">
    <property type="term" value="C:mitochondrion"/>
    <property type="evidence" value="ECO:0007669"/>
    <property type="project" value="TreeGrafter"/>
</dbReference>
<feature type="region of interest" description="Disordered" evidence="1">
    <location>
        <begin position="136"/>
        <end position="170"/>
    </location>
</feature>
<protein>
    <submittedName>
        <fullName evidence="3">Uncharacterized protein</fullName>
    </submittedName>
</protein>